<keyword evidence="2" id="KW-1185">Reference proteome</keyword>
<comment type="caution">
    <text evidence="1">The sequence shown here is derived from an EMBL/GenBank/DDBJ whole genome shotgun (WGS) entry which is preliminary data.</text>
</comment>
<protein>
    <submittedName>
        <fullName evidence="1">Uncharacterized protein</fullName>
    </submittedName>
</protein>
<gene>
    <name evidence="1" type="ORF">F383_34211</name>
</gene>
<accession>A0A0B0N419</accession>
<evidence type="ECO:0000313" key="1">
    <source>
        <dbReference type="EMBL" id="KHG07362.1"/>
    </source>
</evidence>
<dbReference type="EMBL" id="JRRC01472847">
    <property type="protein sequence ID" value="KHG07362.1"/>
    <property type="molecule type" value="Genomic_DNA"/>
</dbReference>
<organism evidence="1 2">
    <name type="scientific">Gossypium arboreum</name>
    <name type="common">Tree cotton</name>
    <name type="synonym">Gossypium nanking</name>
    <dbReference type="NCBI Taxonomy" id="29729"/>
    <lineage>
        <taxon>Eukaryota</taxon>
        <taxon>Viridiplantae</taxon>
        <taxon>Streptophyta</taxon>
        <taxon>Embryophyta</taxon>
        <taxon>Tracheophyta</taxon>
        <taxon>Spermatophyta</taxon>
        <taxon>Magnoliopsida</taxon>
        <taxon>eudicotyledons</taxon>
        <taxon>Gunneridae</taxon>
        <taxon>Pentapetalae</taxon>
        <taxon>rosids</taxon>
        <taxon>malvids</taxon>
        <taxon>Malvales</taxon>
        <taxon>Malvaceae</taxon>
        <taxon>Malvoideae</taxon>
        <taxon>Gossypium</taxon>
    </lineage>
</organism>
<sequence length="14" mass="1484">MKASITSSKGYSHS</sequence>
<dbReference type="Proteomes" id="UP000032142">
    <property type="component" value="Unassembled WGS sequence"/>
</dbReference>
<reference evidence="2" key="1">
    <citation type="submission" date="2014-09" db="EMBL/GenBank/DDBJ databases">
        <authorList>
            <person name="Mudge J."/>
            <person name="Ramaraj T."/>
            <person name="Lindquist I.E."/>
            <person name="Bharti A.K."/>
            <person name="Sundararajan A."/>
            <person name="Cameron C.T."/>
            <person name="Woodward J.E."/>
            <person name="May G.D."/>
            <person name="Brubaker C."/>
            <person name="Broadhvest J."/>
            <person name="Wilkins T.A."/>
        </authorList>
    </citation>
    <scope>NUCLEOTIDE SEQUENCE</scope>
    <source>
        <strain evidence="2">cv. AKA8401</strain>
    </source>
</reference>
<proteinExistence type="predicted"/>
<evidence type="ECO:0000313" key="2">
    <source>
        <dbReference type="Proteomes" id="UP000032142"/>
    </source>
</evidence>
<name>A0A0B0N419_GOSAR</name>